<evidence type="ECO:0000256" key="8">
    <source>
        <dbReference type="ARBA" id="ARBA00037998"/>
    </source>
</evidence>
<dbReference type="GO" id="GO:0006865">
    <property type="term" value="P:amino acid transport"/>
    <property type="evidence" value="ECO:0007669"/>
    <property type="project" value="UniProtKB-KW"/>
</dbReference>
<feature type="transmembrane region" description="Helical" evidence="9">
    <location>
        <begin position="378"/>
        <end position="401"/>
    </location>
</feature>
<proteinExistence type="inferred from homology"/>
<reference evidence="10 11" key="1">
    <citation type="submission" date="2017-09" db="EMBL/GenBank/DDBJ databases">
        <title>Biodiversity and function of Thalassospira species in the particle-attached aromatic-hydrocarbon-degrading consortia from the surface seawater of the South China Sea.</title>
        <authorList>
            <person name="Dong C."/>
            <person name="Liu R."/>
            <person name="Shao Z."/>
        </authorList>
    </citation>
    <scope>NUCLEOTIDE SEQUENCE [LARGE SCALE GENOMIC DNA]</scope>
    <source>
        <strain evidence="10 11">CSC1P2</strain>
    </source>
</reference>
<keyword evidence="2" id="KW-0813">Transport</keyword>
<accession>A0A2N3KWQ6</accession>
<dbReference type="CDD" id="cd06582">
    <property type="entry name" value="TM_PBP1_LivH_like"/>
    <property type="match status" value="1"/>
</dbReference>
<feature type="transmembrane region" description="Helical" evidence="9">
    <location>
        <begin position="188"/>
        <end position="205"/>
    </location>
</feature>
<keyword evidence="3" id="KW-1003">Cell membrane</keyword>
<evidence type="ECO:0000313" key="10">
    <source>
        <dbReference type="EMBL" id="PKR54913.1"/>
    </source>
</evidence>
<dbReference type="PANTHER" id="PTHR11795:SF445">
    <property type="entry name" value="AMINO ACID ABC TRANSPORTER PERMEASE PROTEIN"/>
    <property type="match status" value="1"/>
</dbReference>
<dbReference type="AlphaFoldDB" id="A0A2N3KWQ6"/>
<feature type="transmembrane region" description="Helical" evidence="9">
    <location>
        <begin position="449"/>
        <end position="465"/>
    </location>
</feature>
<evidence type="ECO:0000256" key="6">
    <source>
        <dbReference type="ARBA" id="ARBA00022989"/>
    </source>
</evidence>
<evidence type="ECO:0000256" key="3">
    <source>
        <dbReference type="ARBA" id="ARBA00022475"/>
    </source>
</evidence>
<evidence type="ECO:0000256" key="5">
    <source>
        <dbReference type="ARBA" id="ARBA00022970"/>
    </source>
</evidence>
<sequence length="486" mass="51896">MGRGWPIRGWQILLGLLVPLLLAGCEKQDLYKFNVCRLALPGVENAGLRFHLLTRPDIDANADRITLIYQILPDSVPYRSDDEGVLSDNVPISGEGPPAFAHRITCQFARAQTPGARVPLTGIETSRFGVLPASQLALLDRFWINRVGRTALNSFDDQSRSATLPDVPDIGAKAAFGLQLLLAGVSRGAVYALLALPFILIYGLIGRINLAFGEMLMVGGVAAMVASQAVIGGIGWHITLIVISALLAAIIYGAGLGRLSWQWVFGPLGRANTGGQGMIVASLGCVLAIQEFVRLAYSARNFNLPPIWQFTLPLVRGGHFIVNIDGFDILAVTLAVIMAMILHRLMHQTAFGRAWHAISQDRFAAALCGVRLHHIEGLTFTLAGLLCGIAGAILALRYGVINFHSGTMFGFKALTAAILGGIGIVRGAWLGGILLGLLESLWTGYFGDPYRDAAVFVLLAAVLILKPQGLLGINNSHDSLATGRAG</sequence>
<dbReference type="PROSITE" id="PS51257">
    <property type="entry name" value="PROKAR_LIPOPROTEIN"/>
    <property type="match status" value="1"/>
</dbReference>
<dbReference type="PANTHER" id="PTHR11795">
    <property type="entry name" value="BRANCHED-CHAIN AMINO ACID TRANSPORT SYSTEM PERMEASE PROTEIN LIVH"/>
    <property type="match status" value="1"/>
</dbReference>
<organism evidence="10 11">
    <name type="scientific">Thalassospira marina</name>
    <dbReference type="NCBI Taxonomy" id="2048283"/>
    <lineage>
        <taxon>Bacteria</taxon>
        <taxon>Pseudomonadati</taxon>
        <taxon>Pseudomonadota</taxon>
        <taxon>Alphaproteobacteria</taxon>
        <taxon>Rhodospirillales</taxon>
        <taxon>Thalassospiraceae</taxon>
        <taxon>Thalassospira</taxon>
    </lineage>
</organism>
<dbReference type="InterPro" id="IPR001851">
    <property type="entry name" value="ABC_transp_permease"/>
</dbReference>
<evidence type="ECO:0008006" key="12">
    <source>
        <dbReference type="Google" id="ProtNLM"/>
    </source>
</evidence>
<dbReference type="GO" id="GO:0022857">
    <property type="term" value="F:transmembrane transporter activity"/>
    <property type="evidence" value="ECO:0007669"/>
    <property type="project" value="InterPro"/>
</dbReference>
<feature type="transmembrane region" description="Helical" evidence="9">
    <location>
        <begin position="278"/>
        <end position="297"/>
    </location>
</feature>
<dbReference type="OrthoDB" id="9811695at2"/>
<dbReference type="EMBL" id="NWTK01000003">
    <property type="protein sequence ID" value="PKR54913.1"/>
    <property type="molecule type" value="Genomic_DNA"/>
</dbReference>
<keyword evidence="7 9" id="KW-0472">Membrane</keyword>
<evidence type="ECO:0000313" key="11">
    <source>
        <dbReference type="Proteomes" id="UP000233597"/>
    </source>
</evidence>
<feature type="transmembrane region" description="Helical" evidence="9">
    <location>
        <begin position="317"/>
        <end position="342"/>
    </location>
</feature>
<dbReference type="Pfam" id="PF02653">
    <property type="entry name" value="BPD_transp_2"/>
    <property type="match status" value="1"/>
</dbReference>
<comment type="caution">
    <text evidence="10">The sequence shown here is derived from an EMBL/GenBank/DDBJ whole genome shotgun (WGS) entry which is preliminary data.</text>
</comment>
<keyword evidence="6 9" id="KW-1133">Transmembrane helix</keyword>
<protein>
    <recommendedName>
        <fullName evidence="12">Branched-chain amino acid ABC transporter permease</fullName>
    </recommendedName>
</protein>
<evidence type="ECO:0000256" key="7">
    <source>
        <dbReference type="ARBA" id="ARBA00023136"/>
    </source>
</evidence>
<comment type="similarity">
    <text evidence="8">Belongs to the binding-protein-dependent transport system permease family. LivHM subfamily.</text>
</comment>
<keyword evidence="4 9" id="KW-0812">Transmembrane</keyword>
<feature type="transmembrane region" description="Helical" evidence="9">
    <location>
        <begin position="237"/>
        <end position="257"/>
    </location>
</feature>
<name>A0A2N3KWQ6_9PROT</name>
<comment type="subcellular location">
    <subcellularLocation>
        <location evidence="1">Cell membrane</location>
        <topology evidence="1">Multi-pass membrane protein</topology>
    </subcellularLocation>
</comment>
<evidence type="ECO:0000256" key="2">
    <source>
        <dbReference type="ARBA" id="ARBA00022448"/>
    </source>
</evidence>
<keyword evidence="5" id="KW-0029">Amino-acid transport</keyword>
<evidence type="ECO:0000256" key="1">
    <source>
        <dbReference type="ARBA" id="ARBA00004651"/>
    </source>
</evidence>
<evidence type="ECO:0000256" key="4">
    <source>
        <dbReference type="ARBA" id="ARBA00022692"/>
    </source>
</evidence>
<feature type="transmembrane region" description="Helical" evidence="9">
    <location>
        <begin position="413"/>
        <end position="437"/>
    </location>
</feature>
<evidence type="ECO:0000256" key="9">
    <source>
        <dbReference type="SAM" id="Phobius"/>
    </source>
</evidence>
<gene>
    <name evidence="10" type="ORF">COO20_05820</name>
</gene>
<dbReference type="GO" id="GO:0005886">
    <property type="term" value="C:plasma membrane"/>
    <property type="evidence" value="ECO:0007669"/>
    <property type="project" value="UniProtKB-SubCell"/>
</dbReference>
<dbReference type="Proteomes" id="UP000233597">
    <property type="component" value="Unassembled WGS sequence"/>
</dbReference>
<dbReference type="InterPro" id="IPR052157">
    <property type="entry name" value="BCAA_transport_permease"/>
</dbReference>